<protein>
    <submittedName>
        <fullName evidence="2">Uncharacterized protein</fullName>
    </submittedName>
</protein>
<feature type="region of interest" description="Disordered" evidence="1">
    <location>
        <begin position="20"/>
        <end position="50"/>
    </location>
</feature>
<name>A0ABD2C2X2_VESMC</name>
<evidence type="ECO:0000313" key="2">
    <source>
        <dbReference type="EMBL" id="KAL2739392.1"/>
    </source>
</evidence>
<gene>
    <name evidence="2" type="ORF">V1477_010781</name>
</gene>
<comment type="caution">
    <text evidence="2">The sequence shown here is derived from an EMBL/GenBank/DDBJ whole genome shotgun (WGS) entry which is preliminary data.</text>
</comment>
<evidence type="ECO:0000256" key="1">
    <source>
        <dbReference type="SAM" id="MobiDB-lite"/>
    </source>
</evidence>
<dbReference type="AlphaFoldDB" id="A0ABD2C2X2"/>
<sequence length="50" mass="4766">KTRGPSALGRRCWAAVTAAANGGGGASGGGGYDAGRGVYGGESVPEHDFG</sequence>
<dbReference type="EMBL" id="JAYRBN010000061">
    <property type="protein sequence ID" value="KAL2739392.1"/>
    <property type="molecule type" value="Genomic_DNA"/>
</dbReference>
<proteinExistence type="predicted"/>
<keyword evidence="3" id="KW-1185">Reference proteome</keyword>
<dbReference type="Proteomes" id="UP001607303">
    <property type="component" value="Unassembled WGS sequence"/>
</dbReference>
<accession>A0ABD2C2X2</accession>
<evidence type="ECO:0000313" key="3">
    <source>
        <dbReference type="Proteomes" id="UP001607303"/>
    </source>
</evidence>
<feature type="compositionally biased region" description="Gly residues" evidence="1">
    <location>
        <begin position="21"/>
        <end position="40"/>
    </location>
</feature>
<organism evidence="2 3">
    <name type="scientific">Vespula maculifrons</name>
    <name type="common">Eastern yellow jacket</name>
    <name type="synonym">Wasp</name>
    <dbReference type="NCBI Taxonomy" id="7453"/>
    <lineage>
        <taxon>Eukaryota</taxon>
        <taxon>Metazoa</taxon>
        <taxon>Ecdysozoa</taxon>
        <taxon>Arthropoda</taxon>
        <taxon>Hexapoda</taxon>
        <taxon>Insecta</taxon>
        <taxon>Pterygota</taxon>
        <taxon>Neoptera</taxon>
        <taxon>Endopterygota</taxon>
        <taxon>Hymenoptera</taxon>
        <taxon>Apocrita</taxon>
        <taxon>Aculeata</taxon>
        <taxon>Vespoidea</taxon>
        <taxon>Vespidae</taxon>
        <taxon>Vespinae</taxon>
        <taxon>Vespula</taxon>
    </lineage>
</organism>
<reference evidence="2 3" key="1">
    <citation type="journal article" date="2024" name="Ann. Entomol. Soc. Am.">
        <title>Genomic analyses of the southern and eastern yellowjacket wasps (Hymenoptera: Vespidae) reveal evolutionary signatures of social life.</title>
        <authorList>
            <person name="Catto M.A."/>
            <person name="Caine P.B."/>
            <person name="Orr S.E."/>
            <person name="Hunt B.G."/>
            <person name="Goodisman M.A.D."/>
        </authorList>
    </citation>
    <scope>NUCLEOTIDE SEQUENCE [LARGE SCALE GENOMIC DNA]</scope>
    <source>
        <strain evidence="2">232</strain>
        <tissue evidence="2">Head and thorax</tissue>
    </source>
</reference>
<feature type="non-terminal residue" evidence="2">
    <location>
        <position position="1"/>
    </location>
</feature>